<protein>
    <submittedName>
        <fullName evidence="2">Heat-inducible transcription repressor</fullName>
    </submittedName>
</protein>
<dbReference type="EMBL" id="JAHWGI010000960">
    <property type="protein sequence ID" value="KAK3918583.1"/>
    <property type="molecule type" value="Genomic_DNA"/>
</dbReference>
<gene>
    <name evidence="2" type="ORF">KUF71_007830</name>
</gene>
<evidence type="ECO:0000313" key="2">
    <source>
        <dbReference type="EMBL" id="KAK3918583.1"/>
    </source>
</evidence>
<evidence type="ECO:0000256" key="1">
    <source>
        <dbReference type="SAM" id="MobiDB-lite"/>
    </source>
</evidence>
<sequence length="768" mass="88208">MSNSDDEIIDLAEESGGNEEYDLSDEDLLIDDASDESGKSHEHAVRIQERAAEFLTYIKQECVTTQVTIDNIVKGVDDLFRLYNQFLKARIFELSDSDFIQKKDIAELFSYINQQTIFEGVQTQYKLQRYQKAKWDALVPRKVVFAWKRVLLHGKVRQVPSQFAYYVDFLEQLESILQCEDILNCVDNPKPPSDEFRSALDGYIYQNHPVAQKHPNALGIILYLDDIKAGDSLSSFSNLGLRNFLWSLANIYPELRSSVRAIQLLALSKASDAKNVKNEPILKNFIHGINRLSSEEGVTFNIKGVPRVFHGFLLFVIGDYPALANIGGFKESAAFAWRFCRQCMVTQEEKSEKYEESQVVLRTDVMHKQQLDAMEGTSIVMEDETEETEQHEKPTVKYGINFRSPLLQVNHFQVTQCLPQDIMHLFLEGILETECRFLLDHAVSSRKISLKEVNLYLNDLPTERPSPIEPQHLKNGLRQTSSQILMLSVHLPFLLGKHCETDRLRNFILLLKVLSMCLCSVLKLDHVSLLKRMIKEYLVNFNLLYPGKFTAKHHFLIHLPTQIILFSIPTEQWAMRFEAFHATLKRLAKVLHNAKNLSFSLITRMSSLQAYKIYMNKANYLTHSVIKPQIKRKMKLSQDPHHHKMVTCLKLVEDCEAEQLLSLKWYGPIFAPGDTILVTPRSACIPLPKFATVVDIFLIQEKFVVLCRELKTIAYCEDLNAYEVKCEQGAGTEAMDITENCNLLKLMIIKSGGKDYVILRQNSQPHFD</sequence>
<name>A0AAE1HC48_9NEOP</name>
<feature type="region of interest" description="Disordered" evidence="1">
    <location>
        <begin position="1"/>
        <end position="26"/>
    </location>
</feature>
<keyword evidence="3" id="KW-1185">Reference proteome</keyword>
<dbReference type="AlphaFoldDB" id="A0AAE1HC48"/>
<proteinExistence type="predicted"/>
<comment type="caution">
    <text evidence="2">The sequence shown here is derived from an EMBL/GenBank/DDBJ whole genome shotgun (WGS) entry which is preliminary data.</text>
</comment>
<evidence type="ECO:0000313" key="3">
    <source>
        <dbReference type="Proteomes" id="UP001219518"/>
    </source>
</evidence>
<accession>A0AAE1HC48</accession>
<organism evidence="2 3">
    <name type="scientific">Frankliniella fusca</name>
    <dbReference type="NCBI Taxonomy" id="407009"/>
    <lineage>
        <taxon>Eukaryota</taxon>
        <taxon>Metazoa</taxon>
        <taxon>Ecdysozoa</taxon>
        <taxon>Arthropoda</taxon>
        <taxon>Hexapoda</taxon>
        <taxon>Insecta</taxon>
        <taxon>Pterygota</taxon>
        <taxon>Neoptera</taxon>
        <taxon>Paraneoptera</taxon>
        <taxon>Thysanoptera</taxon>
        <taxon>Terebrantia</taxon>
        <taxon>Thripoidea</taxon>
        <taxon>Thripidae</taxon>
        <taxon>Frankliniella</taxon>
    </lineage>
</organism>
<reference evidence="2" key="1">
    <citation type="submission" date="2021-07" db="EMBL/GenBank/DDBJ databases">
        <authorList>
            <person name="Catto M.A."/>
            <person name="Jacobson A."/>
            <person name="Kennedy G."/>
            <person name="Labadie P."/>
            <person name="Hunt B.G."/>
            <person name="Srinivasan R."/>
        </authorList>
    </citation>
    <scope>NUCLEOTIDE SEQUENCE</scope>
    <source>
        <strain evidence="2">PL_HMW_Pooled</strain>
        <tissue evidence="2">Head</tissue>
    </source>
</reference>
<dbReference type="Proteomes" id="UP001219518">
    <property type="component" value="Unassembled WGS sequence"/>
</dbReference>
<reference evidence="2" key="2">
    <citation type="journal article" date="2023" name="BMC Genomics">
        <title>Pest status, molecular evolution, and epigenetic factors derived from the genome assembly of Frankliniella fusca, a thysanopteran phytovirus vector.</title>
        <authorList>
            <person name="Catto M.A."/>
            <person name="Labadie P.E."/>
            <person name="Jacobson A.L."/>
            <person name="Kennedy G.G."/>
            <person name="Srinivasan R."/>
            <person name="Hunt B.G."/>
        </authorList>
    </citation>
    <scope>NUCLEOTIDE SEQUENCE</scope>
    <source>
        <strain evidence="2">PL_HMW_Pooled</strain>
    </source>
</reference>